<feature type="signal peptide" evidence="3">
    <location>
        <begin position="1"/>
        <end position="16"/>
    </location>
</feature>
<dbReference type="AlphaFoldDB" id="A0A0R3PBG9"/>
<evidence type="ECO:0000313" key="5">
    <source>
        <dbReference type="Proteomes" id="UP000267027"/>
    </source>
</evidence>
<feature type="chain" id="PRO_5043130006" evidence="3">
    <location>
        <begin position="17"/>
        <end position="147"/>
    </location>
</feature>
<sequence>MIFILAIILLIVGFFAYRKVRPPAPVNELPVDTPATPMDPVSLFHGFGILHWFAIVHLITGLTIYSFGQQVATGKAPDSESYNRMSTETPLTGTTSASTGATTTAVATATAAEGGAPPPPLPPPPPPPPAAEATESSRLKTTPSSSM</sequence>
<reference evidence="4 5" key="2">
    <citation type="submission" date="2018-11" db="EMBL/GenBank/DDBJ databases">
        <authorList>
            <consortium name="Pathogen Informatics"/>
        </authorList>
    </citation>
    <scope>NUCLEOTIDE SEQUENCE [LARGE SCALE GENOMIC DNA]</scope>
    <source>
        <strain evidence="4 5">Costa Rica</strain>
    </source>
</reference>
<dbReference type="WBParaSite" id="ACOC_0000103701-mRNA-1">
    <property type="protein sequence ID" value="ACOC_0000103701-mRNA-1"/>
    <property type="gene ID" value="ACOC_0000103701"/>
</dbReference>
<protein>
    <submittedName>
        <fullName evidence="6">Cytochrome b/b6 domain-containing protein</fullName>
    </submittedName>
</protein>
<evidence type="ECO:0000256" key="3">
    <source>
        <dbReference type="SAM" id="SignalP"/>
    </source>
</evidence>
<gene>
    <name evidence="4" type="ORF">ACOC_LOCUS1038</name>
</gene>
<keyword evidence="2" id="KW-1133">Transmembrane helix</keyword>
<feature type="compositionally biased region" description="Low complexity" evidence="1">
    <location>
        <begin position="86"/>
        <end position="115"/>
    </location>
</feature>
<evidence type="ECO:0000313" key="6">
    <source>
        <dbReference type="WBParaSite" id="ACOC_0000103701-mRNA-1"/>
    </source>
</evidence>
<name>A0A0R3PBG9_ANGCS</name>
<feature type="region of interest" description="Disordered" evidence="1">
    <location>
        <begin position="74"/>
        <end position="147"/>
    </location>
</feature>
<keyword evidence="5" id="KW-1185">Reference proteome</keyword>
<keyword evidence="2" id="KW-0472">Membrane</keyword>
<evidence type="ECO:0000313" key="4">
    <source>
        <dbReference type="EMBL" id="VDM52623.1"/>
    </source>
</evidence>
<keyword evidence="3" id="KW-0732">Signal</keyword>
<accession>A0A0R3PBG9</accession>
<dbReference type="Proteomes" id="UP000267027">
    <property type="component" value="Unassembled WGS sequence"/>
</dbReference>
<feature type="transmembrane region" description="Helical" evidence="2">
    <location>
        <begin position="42"/>
        <end position="65"/>
    </location>
</feature>
<reference evidence="6" key="1">
    <citation type="submission" date="2017-02" db="UniProtKB">
        <authorList>
            <consortium name="WormBaseParasite"/>
        </authorList>
    </citation>
    <scope>IDENTIFICATION</scope>
</reference>
<proteinExistence type="predicted"/>
<evidence type="ECO:0000256" key="2">
    <source>
        <dbReference type="SAM" id="Phobius"/>
    </source>
</evidence>
<dbReference type="EMBL" id="UYYA01000134">
    <property type="protein sequence ID" value="VDM52623.1"/>
    <property type="molecule type" value="Genomic_DNA"/>
</dbReference>
<organism evidence="6">
    <name type="scientific">Angiostrongylus costaricensis</name>
    <name type="common">Nematode worm</name>
    <dbReference type="NCBI Taxonomy" id="334426"/>
    <lineage>
        <taxon>Eukaryota</taxon>
        <taxon>Metazoa</taxon>
        <taxon>Ecdysozoa</taxon>
        <taxon>Nematoda</taxon>
        <taxon>Chromadorea</taxon>
        <taxon>Rhabditida</taxon>
        <taxon>Rhabditina</taxon>
        <taxon>Rhabditomorpha</taxon>
        <taxon>Strongyloidea</taxon>
        <taxon>Metastrongylidae</taxon>
        <taxon>Angiostrongylus</taxon>
    </lineage>
</organism>
<evidence type="ECO:0000256" key="1">
    <source>
        <dbReference type="SAM" id="MobiDB-lite"/>
    </source>
</evidence>
<feature type="compositionally biased region" description="Pro residues" evidence="1">
    <location>
        <begin position="116"/>
        <end position="130"/>
    </location>
</feature>
<keyword evidence="2" id="KW-0812">Transmembrane</keyword>